<evidence type="ECO:0000313" key="3">
    <source>
        <dbReference type="Proteomes" id="UP001066276"/>
    </source>
</evidence>
<evidence type="ECO:0000256" key="1">
    <source>
        <dbReference type="SAM" id="MobiDB-lite"/>
    </source>
</evidence>
<comment type="caution">
    <text evidence="2">The sequence shown here is derived from an EMBL/GenBank/DDBJ whole genome shotgun (WGS) entry which is preliminary data.</text>
</comment>
<accession>A0AAV7W211</accession>
<dbReference type="AlphaFoldDB" id="A0AAV7W211"/>
<feature type="compositionally biased region" description="Basic and acidic residues" evidence="1">
    <location>
        <begin position="16"/>
        <end position="28"/>
    </location>
</feature>
<reference evidence="2" key="1">
    <citation type="journal article" date="2022" name="bioRxiv">
        <title>Sequencing and chromosome-scale assembly of the giantPleurodeles waltlgenome.</title>
        <authorList>
            <person name="Brown T."/>
            <person name="Elewa A."/>
            <person name="Iarovenko S."/>
            <person name="Subramanian E."/>
            <person name="Araus A.J."/>
            <person name="Petzold A."/>
            <person name="Susuki M."/>
            <person name="Suzuki K.-i.T."/>
            <person name="Hayashi T."/>
            <person name="Toyoda A."/>
            <person name="Oliveira C."/>
            <person name="Osipova E."/>
            <person name="Leigh N.D."/>
            <person name="Simon A."/>
            <person name="Yun M.H."/>
        </authorList>
    </citation>
    <scope>NUCLEOTIDE SEQUENCE</scope>
    <source>
        <strain evidence="2">20211129_DDA</strain>
        <tissue evidence="2">Liver</tissue>
    </source>
</reference>
<dbReference type="EMBL" id="JANPWB010000002">
    <property type="protein sequence ID" value="KAJ1208010.1"/>
    <property type="molecule type" value="Genomic_DNA"/>
</dbReference>
<name>A0AAV7W211_PLEWA</name>
<sequence>MAVEATEAESLISESIRMKEEQRTPRGDHIRVKYTRRLAKDCDVPSPWKRGRTHIVRPQPSVTEILANTRAASDTPVAI</sequence>
<gene>
    <name evidence="2" type="ORF">NDU88_003400</name>
</gene>
<protein>
    <submittedName>
        <fullName evidence="2">Uncharacterized protein</fullName>
    </submittedName>
</protein>
<organism evidence="2 3">
    <name type="scientific">Pleurodeles waltl</name>
    <name type="common">Iberian ribbed newt</name>
    <dbReference type="NCBI Taxonomy" id="8319"/>
    <lineage>
        <taxon>Eukaryota</taxon>
        <taxon>Metazoa</taxon>
        <taxon>Chordata</taxon>
        <taxon>Craniata</taxon>
        <taxon>Vertebrata</taxon>
        <taxon>Euteleostomi</taxon>
        <taxon>Amphibia</taxon>
        <taxon>Batrachia</taxon>
        <taxon>Caudata</taxon>
        <taxon>Salamandroidea</taxon>
        <taxon>Salamandridae</taxon>
        <taxon>Pleurodelinae</taxon>
        <taxon>Pleurodeles</taxon>
    </lineage>
</organism>
<proteinExistence type="predicted"/>
<feature type="region of interest" description="Disordered" evidence="1">
    <location>
        <begin position="1"/>
        <end position="28"/>
    </location>
</feature>
<dbReference type="Proteomes" id="UP001066276">
    <property type="component" value="Chromosome 1_2"/>
</dbReference>
<evidence type="ECO:0000313" key="2">
    <source>
        <dbReference type="EMBL" id="KAJ1208010.1"/>
    </source>
</evidence>
<keyword evidence="3" id="KW-1185">Reference proteome</keyword>